<sequence length="145" mass="16483">MDSYKISRLRNEIVQQYHHIQVDLSATEFDNLLYGLRIKVMELDNLFVYHTPHFEIPPIVIEPRKQEANFQICLQMRPKATSTLTAIVSIGILVALIPLILACIRSTSQRGSTASSDFYIFIQSTVTHLVGLITPFCLSKHGLLR</sequence>
<accession>A0A6A6ELN6</accession>
<proteinExistence type="predicted"/>
<keyword evidence="3" id="KW-1185">Reference proteome</keyword>
<keyword evidence="1" id="KW-0472">Membrane</keyword>
<dbReference type="OrthoDB" id="3560543at2759"/>
<dbReference type="EMBL" id="ML994616">
    <property type="protein sequence ID" value="KAF2191678.1"/>
    <property type="molecule type" value="Genomic_DNA"/>
</dbReference>
<dbReference type="Proteomes" id="UP000800200">
    <property type="component" value="Unassembled WGS sequence"/>
</dbReference>
<name>A0A6A6ELN6_9PEZI</name>
<evidence type="ECO:0000256" key="1">
    <source>
        <dbReference type="SAM" id="Phobius"/>
    </source>
</evidence>
<keyword evidence="1" id="KW-1133">Transmembrane helix</keyword>
<evidence type="ECO:0000313" key="2">
    <source>
        <dbReference type="EMBL" id="KAF2191678.1"/>
    </source>
</evidence>
<feature type="transmembrane region" description="Helical" evidence="1">
    <location>
        <begin position="84"/>
        <end position="107"/>
    </location>
</feature>
<protein>
    <submittedName>
        <fullName evidence="2">Uncharacterized protein</fullName>
    </submittedName>
</protein>
<keyword evidence="1" id="KW-0812">Transmembrane</keyword>
<organism evidence="2 3">
    <name type="scientific">Zopfia rhizophila CBS 207.26</name>
    <dbReference type="NCBI Taxonomy" id="1314779"/>
    <lineage>
        <taxon>Eukaryota</taxon>
        <taxon>Fungi</taxon>
        <taxon>Dikarya</taxon>
        <taxon>Ascomycota</taxon>
        <taxon>Pezizomycotina</taxon>
        <taxon>Dothideomycetes</taxon>
        <taxon>Dothideomycetes incertae sedis</taxon>
        <taxon>Zopfiaceae</taxon>
        <taxon>Zopfia</taxon>
    </lineage>
</organism>
<feature type="transmembrane region" description="Helical" evidence="1">
    <location>
        <begin position="119"/>
        <end position="138"/>
    </location>
</feature>
<gene>
    <name evidence="2" type="ORF">K469DRAFT_718701</name>
</gene>
<evidence type="ECO:0000313" key="3">
    <source>
        <dbReference type="Proteomes" id="UP000800200"/>
    </source>
</evidence>
<reference evidence="2" key="1">
    <citation type="journal article" date="2020" name="Stud. Mycol.">
        <title>101 Dothideomycetes genomes: a test case for predicting lifestyles and emergence of pathogens.</title>
        <authorList>
            <person name="Haridas S."/>
            <person name="Albert R."/>
            <person name="Binder M."/>
            <person name="Bloem J."/>
            <person name="Labutti K."/>
            <person name="Salamov A."/>
            <person name="Andreopoulos B."/>
            <person name="Baker S."/>
            <person name="Barry K."/>
            <person name="Bills G."/>
            <person name="Bluhm B."/>
            <person name="Cannon C."/>
            <person name="Castanera R."/>
            <person name="Culley D."/>
            <person name="Daum C."/>
            <person name="Ezra D."/>
            <person name="Gonzalez J."/>
            <person name="Henrissat B."/>
            <person name="Kuo A."/>
            <person name="Liang C."/>
            <person name="Lipzen A."/>
            <person name="Lutzoni F."/>
            <person name="Magnuson J."/>
            <person name="Mondo S."/>
            <person name="Nolan M."/>
            <person name="Ohm R."/>
            <person name="Pangilinan J."/>
            <person name="Park H.-J."/>
            <person name="Ramirez L."/>
            <person name="Alfaro M."/>
            <person name="Sun H."/>
            <person name="Tritt A."/>
            <person name="Yoshinaga Y."/>
            <person name="Zwiers L.-H."/>
            <person name="Turgeon B."/>
            <person name="Goodwin S."/>
            <person name="Spatafora J."/>
            <person name="Crous P."/>
            <person name="Grigoriev I."/>
        </authorList>
    </citation>
    <scope>NUCLEOTIDE SEQUENCE</scope>
    <source>
        <strain evidence="2">CBS 207.26</strain>
    </source>
</reference>
<dbReference type="AlphaFoldDB" id="A0A6A6ELN6"/>